<sequence>MTAAQITRQHLVSQVLLRQFTMLDPRGGGWQLQPCDVCNPERRNKLKSPRACGWAPEFVAVDSASVEDLWGSVETRAPAALAAVHAGTPFADPLHVEVLRDLVVLHYVRSYHYRGVYTNAFETVRVNVRSELIRQFPEQVRREALRQTGFHLPDSGSLDSFAERLIEQSEVTQDFANGKLFRTSIENMFNKVRDMASKWHLEVLTPDRGQFLIGDNPALTVRTDTKPFSYNMAFGDAHSIVLPIGPRRLLALGPRNVLGSIPRAVVDEINTVQILAADRYVYMHPRSELETFVRAKARQRQADRLNR</sequence>
<dbReference type="Pfam" id="PF14022">
    <property type="entry name" value="DUF4238"/>
    <property type="match status" value="1"/>
</dbReference>
<protein>
    <submittedName>
        <fullName evidence="1">DUF4238 domain-containing protein</fullName>
    </submittedName>
</protein>
<dbReference type="InterPro" id="IPR025332">
    <property type="entry name" value="DUF4238"/>
</dbReference>
<organism evidence="1 2">
    <name type="scientific">Streptomyces chartreusis</name>
    <dbReference type="NCBI Taxonomy" id="1969"/>
    <lineage>
        <taxon>Bacteria</taxon>
        <taxon>Bacillati</taxon>
        <taxon>Actinomycetota</taxon>
        <taxon>Actinomycetes</taxon>
        <taxon>Kitasatosporales</taxon>
        <taxon>Streptomycetaceae</taxon>
        <taxon>Streptomyces</taxon>
    </lineage>
</organism>
<dbReference type="RefSeq" id="WP_176575299.1">
    <property type="nucleotide sequence ID" value="NZ_CBDRGH010000017.1"/>
</dbReference>
<gene>
    <name evidence="1" type="ORF">HUT05_13900</name>
</gene>
<reference evidence="1 2" key="1">
    <citation type="submission" date="2020-06" db="EMBL/GenBank/DDBJ databases">
        <title>Genome mining for natural products.</title>
        <authorList>
            <person name="Zhang B."/>
            <person name="Shi J."/>
            <person name="Ge H."/>
        </authorList>
    </citation>
    <scope>NUCLEOTIDE SEQUENCE [LARGE SCALE GENOMIC DNA]</scope>
    <source>
        <strain evidence="1 2">NA02069</strain>
    </source>
</reference>
<proteinExistence type="predicted"/>
<keyword evidence="2" id="KW-1185">Reference proteome</keyword>
<dbReference type="AlphaFoldDB" id="A0A7H8T5W6"/>
<dbReference type="EMBL" id="CP056041">
    <property type="protein sequence ID" value="QKZ18358.1"/>
    <property type="molecule type" value="Genomic_DNA"/>
</dbReference>
<evidence type="ECO:0000313" key="2">
    <source>
        <dbReference type="Proteomes" id="UP000509418"/>
    </source>
</evidence>
<evidence type="ECO:0000313" key="1">
    <source>
        <dbReference type="EMBL" id="QKZ18358.1"/>
    </source>
</evidence>
<accession>A0A7H8T5W6</accession>
<dbReference type="Proteomes" id="UP000509418">
    <property type="component" value="Chromosome"/>
</dbReference>
<name>A0A7H8T5W6_STRCX</name>